<keyword evidence="2" id="KW-0408">Iron</keyword>
<proteinExistence type="inferred from homology"/>
<dbReference type="Pfam" id="PF00067">
    <property type="entry name" value="p450"/>
    <property type="match status" value="1"/>
</dbReference>
<dbReference type="KEGG" id="parq:DSM112329_04252"/>
<dbReference type="InterPro" id="IPR017972">
    <property type="entry name" value="Cyt_P450_CS"/>
</dbReference>
<gene>
    <name evidence="3" type="ORF">DSM112329_04252</name>
</gene>
<reference evidence="3" key="1">
    <citation type="submission" date="2022-12" db="EMBL/GenBank/DDBJ databases">
        <title>Paraconexibacter alkalitolerans sp. nov. and Baekduia alba sp. nov., isolated from soil and emended description of the genera Paraconexibacter (Chun et al., 2020) and Baekduia (An et al., 2020).</title>
        <authorList>
            <person name="Vieira S."/>
            <person name="Huber K.J."/>
            <person name="Geppert A."/>
            <person name="Wolf J."/>
            <person name="Neumann-Schaal M."/>
            <person name="Muesken M."/>
            <person name="Overmann J."/>
        </authorList>
    </citation>
    <scope>NUCLEOTIDE SEQUENCE</scope>
    <source>
        <strain evidence="3">AEG42_29</strain>
    </source>
</reference>
<name>A0AAU7B0G9_9ACTN</name>
<accession>A0AAU7B0G9</accession>
<organism evidence="3">
    <name type="scientific">Paraconexibacter sp. AEG42_29</name>
    <dbReference type="NCBI Taxonomy" id="2997339"/>
    <lineage>
        <taxon>Bacteria</taxon>
        <taxon>Bacillati</taxon>
        <taxon>Actinomycetota</taxon>
        <taxon>Thermoleophilia</taxon>
        <taxon>Solirubrobacterales</taxon>
        <taxon>Paraconexibacteraceae</taxon>
        <taxon>Paraconexibacter</taxon>
    </lineage>
</organism>
<dbReference type="InterPro" id="IPR036396">
    <property type="entry name" value="Cyt_P450_sf"/>
</dbReference>
<dbReference type="EMBL" id="CP114014">
    <property type="protein sequence ID" value="XAY07371.1"/>
    <property type="molecule type" value="Genomic_DNA"/>
</dbReference>
<dbReference type="InterPro" id="IPR002397">
    <property type="entry name" value="Cyt_P450_B"/>
</dbReference>
<dbReference type="GO" id="GO:0036199">
    <property type="term" value="F:cholest-4-en-3-one 26-monooxygenase activity"/>
    <property type="evidence" value="ECO:0007669"/>
    <property type="project" value="UniProtKB-EC"/>
</dbReference>
<keyword evidence="2" id="KW-0479">Metal-binding</keyword>
<dbReference type="PANTHER" id="PTHR46696:SF4">
    <property type="entry name" value="BIOTIN BIOSYNTHESIS CYTOCHROME P450"/>
    <property type="match status" value="1"/>
</dbReference>
<keyword evidence="2" id="KW-0503">Monooxygenase</keyword>
<protein>
    <submittedName>
        <fullName evidence="3">Steroid C26-monooxygenase</fullName>
        <ecNumber evidence="3">1.14.15.29</ecNumber>
    </submittedName>
</protein>
<dbReference type="SUPFAM" id="SSF48264">
    <property type="entry name" value="Cytochrome P450"/>
    <property type="match status" value="1"/>
</dbReference>
<dbReference type="GO" id="GO:0005506">
    <property type="term" value="F:iron ion binding"/>
    <property type="evidence" value="ECO:0007669"/>
    <property type="project" value="InterPro"/>
</dbReference>
<dbReference type="Gene3D" id="1.10.630.10">
    <property type="entry name" value="Cytochrome P450"/>
    <property type="match status" value="1"/>
</dbReference>
<dbReference type="EC" id="1.14.15.29" evidence="3"/>
<sequence>MATKMSQAELGVFNPETYANGDPATFGLPLESFKYLREEEPVCLHKFDDPLLVPELYVVSRHEDIEMVDRDSETYASGLNSVNFWAFAPIGDAVGAPAMLTQDGEKHRETRRIVSRAFTPKMVKGLEDKFREYAVAVIEPALAKGEPFNFIDDIAHLMPMQALGDVLGVPEEDRPKFFHWVDQFAAPFDTRITPSFEDVGKAIMELFGYALDLEKLRKAQPGDDIMSKIAEAGLPEGEVRGNVVLLASGAAESTRTSLGHGLHELMRRPDQMAWLREHADDIPLTAAQEIVRISSPFTHLCRTTTKDVELHGVELKAGSIVAMLFAAGNFDTDAFDNPNDFDLTRSPNPHLSFGRGPHSCLGKHVAALEIKILLEELLQRTKDIRPAGPISYIRDAYSRGVYQLPVTMEAA</sequence>
<evidence type="ECO:0000256" key="2">
    <source>
        <dbReference type="RuleBase" id="RU000461"/>
    </source>
</evidence>
<dbReference type="GO" id="GO:0006707">
    <property type="term" value="P:cholesterol catabolic process"/>
    <property type="evidence" value="ECO:0007669"/>
    <property type="project" value="TreeGrafter"/>
</dbReference>
<dbReference type="PANTHER" id="PTHR46696">
    <property type="entry name" value="P450, PUTATIVE (EUROFUNG)-RELATED"/>
    <property type="match status" value="1"/>
</dbReference>
<comment type="similarity">
    <text evidence="1 2">Belongs to the cytochrome P450 family.</text>
</comment>
<dbReference type="GO" id="GO:0020037">
    <property type="term" value="F:heme binding"/>
    <property type="evidence" value="ECO:0007669"/>
    <property type="project" value="InterPro"/>
</dbReference>
<evidence type="ECO:0000256" key="1">
    <source>
        <dbReference type="ARBA" id="ARBA00010617"/>
    </source>
</evidence>
<dbReference type="GO" id="GO:0008395">
    <property type="term" value="F:steroid hydroxylase activity"/>
    <property type="evidence" value="ECO:0007669"/>
    <property type="project" value="TreeGrafter"/>
</dbReference>
<evidence type="ECO:0000313" key="3">
    <source>
        <dbReference type="EMBL" id="XAY07371.1"/>
    </source>
</evidence>
<dbReference type="PROSITE" id="PS00086">
    <property type="entry name" value="CYTOCHROME_P450"/>
    <property type="match status" value="1"/>
</dbReference>
<dbReference type="AlphaFoldDB" id="A0AAU7B0G9"/>
<keyword evidence="2 3" id="KW-0560">Oxidoreductase</keyword>
<dbReference type="PRINTS" id="PR00359">
    <property type="entry name" value="BP450"/>
</dbReference>
<dbReference type="RefSeq" id="WP_354698566.1">
    <property type="nucleotide sequence ID" value="NZ_CP114014.1"/>
</dbReference>
<keyword evidence="2" id="KW-0349">Heme</keyword>
<dbReference type="InterPro" id="IPR001128">
    <property type="entry name" value="Cyt_P450"/>
</dbReference>